<dbReference type="InterPro" id="IPR046798">
    <property type="entry name" value="2OG-FeII_Oxy_6"/>
</dbReference>
<dbReference type="EMBL" id="LAVV01003754">
    <property type="protein sequence ID" value="KNZ61915.1"/>
    <property type="molecule type" value="Genomic_DNA"/>
</dbReference>
<name>A0A0L6VP38_9BASI</name>
<evidence type="ECO:0000313" key="2">
    <source>
        <dbReference type="EMBL" id="KNZ61915.1"/>
    </source>
</evidence>
<evidence type="ECO:0000313" key="3">
    <source>
        <dbReference type="Proteomes" id="UP000037035"/>
    </source>
</evidence>
<gene>
    <name evidence="2" type="ORF">VP01_1337g2</name>
</gene>
<dbReference type="Pfam" id="PF20515">
    <property type="entry name" value="2OG-FeII_Oxy_6"/>
    <property type="match status" value="1"/>
</dbReference>
<dbReference type="Proteomes" id="UP000037035">
    <property type="component" value="Unassembled WGS sequence"/>
</dbReference>
<evidence type="ECO:0000259" key="1">
    <source>
        <dbReference type="Pfam" id="PF20515"/>
    </source>
</evidence>
<comment type="caution">
    <text evidence="2">The sequence shown here is derived from an EMBL/GenBank/DDBJ whole genome shotgun (WGS) entry which is preliminary data.</text>
</comment>
<reference evidence="2 3" key="1">
    <citation type="submission" date="2015-08" db="EMBL/GenBank/DDBJ databases">
        <title>Next Generation Sequencing and Analysis of the Genome of Puccinia sorghi L Schw, the Causal Agent of Maize Common Rust.</title>
        <authorList>
            <person name="Rochi L."/>
            <person name="Burguener G."/>
            <person name="Darino M."/>
            <person name="Turjanski A."/>
            <person name="Kreff E."/>
            <person name="Dieguez M.J."/>
            <person name="Sacco F."/>
        </authorList>
    </citation>
    <scope>NUCLEOTIDE SEQUENCE [LARGE SCALE GENOMIC DNA]</scope>
    <source>
        <strain evidence="2 3">RO10H11247</strain>
    </source>
</reference>
<proteinExistence type="predicted"/>
<dbReference type="STRING" id="27349.A0A0L6VP38"/>
<sequence length="212" mass="23134">MKQAARGLPSFSSPPPLSAGTKGDSLLAGLLPSLSWFPTTKAFPWFPTTKAFPWFPTTKSGCLPTLPAPSAAWGLPAPLPSCPQMSSEEEGGEGGEAEGVIARPLTNQKIIHHQYKAKFWKEKCLKANLNLSVVYPFSTMDPSLKSQYQHLSQHLISQATYQTPNTSNGPQDYGKMYSIGWQEGYESSSKIGTTGIAAKDIDLVWTFLYFSL</sequence>
<feature type="domain" description="Tet-like 2OG-Fe(II) oxygenase" evidence="1">
    <location>
        <begin position="142"/>
        <end position="199"/>
    </location>
</feature>
<protein>
    <recommendedName>
        <fullName evidence="1">Tet-like 2OG-Fe(II) oxygenase domain-containing protein</fullName>
    </recommendedName>
</protein>
<accession>A0A0L6VP38</accession>
<dbReference type="AlphaFoldDB" id="A0A0L6VP38"/>
<keyword evidence="3" id="KW-1185">Reference proteome</keyword>
<organism evidence="2 3">
    <name type="scientific">Puccinia sorghi</name>
    <dbReference type="NCBI Taxonomy" id="27349"/>
    <lineage>
        <taxon>Eukaryota</taxon>
        <taxon>Fungi</taxon>
        <taxon>Dikarya</taxon>
        <taxon>Basidiomycota</taxon>
        <taxon>Pucciniomycotina</taxon>
        <taxon>Pucciniomycetes</taxon>
        <taxon>Pucciniales</taxon>
        <taxon>Pucciniaceae</taxon>
        <taxon>Puccinia</taxon>
    </lineage>
</organism>
<dbReference type="VEuPathDB" id="FungiDB:VP01_1337g2"/>